<comment type="caution">
    <text evidence="20">The sequence shown here is derived from an EMBL/GenBank/DDBJ whole genome shotgun (WGS) entry which is preliminary data.</text>
</comment>
<keyword evidence="12" id="KW-0573">Peptidoglycan synthesis</keyword>
<evidence type="ECO:0000256" key="14">
    <source>
        <dbReference type="ARBA" id="ARBA00023268"/>
    </source>
</evidence>
<keyword evidence="9" id="KW-0808">Transferase</keyword>
<keyword evidence="15" id="KW-0961">Cell wall biogenesis/degradation</keyword>
<comment type="catalytic activity">
    <reaction evidence="17">
        <text>[GlcNAc-(1-&gt;4)-Mur2Ac(oyl-L-Ala-gamma-D-Glu-L-Lys-D-Ala-D-Ala)](n)-di-trans,octa-cis-undecaprenyl diphosphate + beta-D-GlcNAc-(1-&gt;4)-Mur2Ac(oyl-L-Ala-gamma-D-Glu-L-Lys-D-Ala-D-Ala)-di-trans,octa-cis-undecaprenyl diphosphate = [GlcNAc-(1-&gt;4)-Mur2Ac(oyl-L-Ala-gamma-D-Glu-L-Lys-D-Ala-D-Ala)](n+1)-di-trans,octa-cis-undecaprenyl diphosphate + di-trans,octa-cis-undecaprenyl diphosphate + H(+)</text>
        <dbReference type="Rhea" id="RHEA:23708"/>
        <dbReference type="Rhea" id="RHEA-COMP:9602"/>
        <dbReference type="Rhea" id="RHEA-COMP:9603"/>
        <dbReference type="ChEBI" id="CHEBI:15378"/>
        <dbReference type="ChEBI" id="CHEBI:58405"/>
        <dbReference type="ChEBI" id="CHEBI:60033"/>
        <dbReference type="ChEBI" id="CHEBI:78435"/>
        <dbReference type="EC" id="2.4.99.28"/>
    </reaction>
</comment>
<evidence type="ECO:0000256" key="6">
    <source>
        <dbReference type="ARBA" id="ARBA00022645"/>
    </source>
</evidence>
<feature type="domain" description="Penicillin-binding protein transpeptidase" evidence="18">
    <location>
        <begin position="425"/>
        <end position="669"/>
    </location>
</feature>
<dbReference type="InterPro" id="IPR001264">
    <property type="entry name" value="Glyco_trans_51"/>
</dbReference>
<comment type="catalytic activity">
    <reaction evidence="16">
        <text>Preferential cleavage: (Ac)2-L-Lys-D-Ala-|-D-Ala. Also transpeptidation of peptidyl-alanyl moieties that are N-acyl substituents of D-alanine.</text>
        <dbReference type="EC" id="3.4.16.4"/>
    </reaction>
</comment>
<dbReference type="InterPro" id="IPR023346">
    <property type="entry name" value="Lysozyme-like_dom_sf"/>
</dbReference>
<evidence type="ECO:0000259" key="19">
    <source>
        <dbReference type="Pfam" id="PF00912"/>
    </source>
</evidence>
<feature type="domain" description="Glycosyl transferase family 51" evidence="19">
    <location>
        <begin position="66"/>
        <end position="249"/>
    </location>
</feature>
<evidence type="ECO:0000256" key="5">
    <source>
        <dbReference type="ARBA" id="ARBA00022475"/>
    </source>
</evidence>
<dbReference type="Pfam" id="PF00912">
    <property type="entry name" value="Transgly"/>
    <property type="match status" value="1"/>
</dbReference>
<dbReference type="PANTHER" id="PTHR32282:SF11">
    <property type="entry name" value="PENICILLIN-BINDING PROTEIN 1B"/>
    <property type="match status" value="1"/>
</dbReference>
<dbReference type="InterPro" id="IPR050396">
    <property type="entry name" value="Glycosyltr_51/Transpeptidase"/>
</dbReference>
<dbReference type="InterPro" id="IPR001460">
    <property type="entry name" value="PCN-bd_Tpept"/>
</dbReference>
<evidence type="ECO:0000256" key="17">
    <source>
        <dbReference type="ARBA" id="ARBA00049902"/>
    </source>
</evidence>
<comment type="subcellular location">
    <subcellularLocation>
        <location evidence="1">Cell membrane</location>
    </subcellularLocation>
</comment>
<dbReference type="InterPro" id="IPR036950">
    <property type="entry name" value="PBP_transglycosylase"/>
</dbReference>
<dbReference type="InterPro" id="IPR012338">
    <property type="entry name" value="Beta-lactam/transpept-like"/>
</dbReference>
<dbReference type="Pfam" id="PF00905">
    <property type="entry name" value="Transpeptidase"/>
    <property type="match status" value="1"/>
</dbReference>
<dbReference type="PANTHER" id="PTHR32282">
    <property type="entry name" value="BINDING PROTEIN TRANSPEPTIDASE, PUTATIVE-RELATED"/>
    <property type="match status" value="1"/>
</dbReference>
<keyword evidence="5" id="KW-1003">Cell membrane</keyword>
<sequence>MNKRTLRIIVIVLWVLFLGAAITIPSLFYMVKHDTNGWFGDLPSLQDLEKPDPDLSSELISADGVSLGKYYRKNRTPVTYEELSPELVNTLLVTEDIRFKKHSGIDLKGLLRAVIGKLTFQFNGGGSTITMQLAENLYSTSSANRGSLYKYSSVGQIITKLKEWIISVQLEQSYTKEEILAMYLNTVEYGSNSFGIKVAAKTFFNKLPSQLNYSEAALLVGAINAPTRYSPIMNPDNAMAKRTEVLYNLHKYGLLTRDTFDSLKTTDFGLTYLVDNHNEGLATYFRFVIRNFLLSWTKEHGYDLFEDGLKIYTTIDSRMQEYAEQAMKEHMDTLQSIFDDHWSTLKSNPWIDDNGNEIEGFIENAMKRTPQYRALVSNYGKESDSVEILLNKKKSMTVFSWDGEIDTVFSAYDSLRYYKKFLQAGFMAMDPKNGNIKAWVGGINHKYFKYDHVSQGKRQPGSTFKPFVYTVAIDNDYSPCYPVVDAPVTFAMPGQDPPTYTPDNASGKFSGEVMTIRQAMARSVNSITAFVMKQVKPETVIEYARRLGIESPLAPVPALALGAGGDVSLQEMLAAYSTFVNKGIYTKPFFISRIEDENGNVIQQFVPETREALNEETAYLMLHMLKGTTEETGGTGLSIDRELRMDNEIAAKTGTTQNASDGWFMGVTKDLAAGAWVGGDDRSIHFKYWAMGQGARTAMPIWEKFMLKIYADPTLGYQKGPFDKPLKPISVELDCDKYNDVLQPTDSLRFDLIDEDDIM</sequence>
<keyword evidence="10" id="KW-0378">Hydrolase</keyword>
<name>A0ABW7N6M0_9BACT</name>
<keyword evidence="6" id="KW-0121">Carboxypeptidase</keyword>
<keyword evidence="21" id="KW-1185">Reference proteome</keyword>
<evidence type="ECO:0000256" key="10">
    <source>
        <dbReference type="ARBA" id="ARBA00022801"/>
    </source>
</evidence>
<evidence type="ECO:0000313" key="21">
    <source>
        <dbReference type="Proteomes" id="UP001610063"/>
    </source>
</evidence>
<comment type="similarity">
    <text evidence="3">In the C-terminal section; belongs to the transpeptidase family.</text>
</comment>
<evidence type="ECO:0000256" key="13">
    <source>
        <dbReference type="ARBA" id="ARBA00023136"/>
    </source>
</evidence>
<organism evidence="20 21">
    <name type="scientific">Marinoscillum luteum</name>
    <dbReference type="NCBI Taxonomy" id="861051"/>
    <lineage>
        <taxon>Bacteria</taxon>
        <taxon>Pseudomonadati</taxon>
        <taxon>Bacteroidota</taxon>
        <taxon>Cytophagia</taxon>
        <taxon>Cytophagales</taxon>
        <taxon>Reichenbachiellaceae</taxon>
        <taxon>Marinoscillum</taxon>
    </lineage>
</organism>
<evidence type="ECO:0000256" key="7">
    <source>
        <dbReference type="ARBA" id="ARBA00022670"/>
    </source>
</evidence>
<evidence type="ECO:0000256" key="15">
    <source>
        <dbReference type="ARBA" id="ARBA00023316"/>
    </source>
</evidence>
<comment type="similarity">
    <text evidence="4">In the N-terminal section; belongs to the glycosyltransferase 51 family.</text>
</comment>
<evidence type="ECO:0000256" key="2">
    <source>
        <dbReference type="ARBA" id="ARBA00004752"/>
    </source>
</evidence>
<evidence type="ECO:0000259" key="18">
    <source>
        <dbReference type="Pfam" id="PF00905"/>
    </source>
</evidence>
<dbReference type="RefSeq" id="WP_395416773.1">
    <property type="nucleotide sequence ID" value="NZ_JBIPKE010000014.1"/>
</dbReference>
<dbReference type="EMBL" id="JBIPKE010000014">
    <property type="protein sequence ID" value="MFH6983216.1"/>
    <property type="molecule type" value="Genomic_DNA"/>
</dbReference>
<evidence type="ECO:0000256" key="8">
    <source>
        <dbReference type="ARBA" id="ARBA00022676"/>
    </source>
</evidence>
<keyword evidence="13" id="KW-0472">Membrane</keyword>
<protein>
    <submittedName>
        <fullName evidence="20">Transglycosylase domain-containing protein</fullName>
    </submittedName>
</protein>
<comment type="pathway">
    <text evidence="2">Cell wall biogenesis; peptidoglycan biosynthesis.</text>
</comment>
<evidence type="ECO:0000256" key="3">
    <source>
        <dbReference type="ARBA" id="ARBA00007090"/>
    </source>
</evidence>
<keyword evidence="8" id="KW-0328">Glycosyltransferase</keyword>
<evidence type="ECO:0000313" key="20">
    <source>
        <dbReference type="EMBL" id="MFH6983216.1"/>
    </source>
</evidence>
<evidence type="ECO:0000256" key="11">
    <source>
        <dbReference type="ARBA" id="ARBA00022960"/>
    </source>
</evidence>
<reference evidence="20 21" key="1">
    <citation type="journal article" date="2013" name="Int. J. Syst. Evol. Microbiol.">
        <title>Marinoscillum luteum sp. nov., isolated from marine sediment.</title>
        <authorList>
            <person name="Cha I.T."/>
            <person name="Park S.J."/>
            <person name="Kim S.J."/>
            <person name="Kim J.G."/>
            <person name="Jung M.Y."/>
            <person name="Shin K.S."/>
            <person name="Kwon K.K."/>
            <person name="Yang S.H."/>
            <person name="Seo Y.S."/>
            <person name="Rhee S.K."/>
        </authorList>
    </citation>
    <scope>NUCLEOTIDE SEQUENCE [LARGE SCALE GENOMIC DNA]</scope>
    <source>
        <strain evidence="20 21">KCTC 23939</strain>
    </source>
</reference>
<evidence type="ECO:0000256" key="4">
    <source>
        <dbReference type="ARBA" id="ARBA00007739"/>
    </source>
</evidence>
<gene>
    <name evidence="20" type="ORF">ACHKAR_07190</name>
</gene>
<evidence type="ECO:0000256" key="12">
    <source>
        <dbReference type="ARBA" id="ARBA00022984"/>
    </source>
</evidence>
<keyword evidence="7" id="KW-0645">Protease</keyword>
<keyword evidence="11" id="KW-0133">Cell shape</keyword>
<dbReference type="Proteomes" id="UP001610063">
    <property type="component" value="Unassembled WGS sequence"/>
</dbReference>
<keyword evidence="14" id="KW-0511">Multifunctional enzyme</keyword>
<evidence type="ECO:0000256" key="9">
    <source>
        <dbReference type="ARBA" id="ARBA00022679"/>
    </source>
</evidence>
<dbReference type="SUPFAM" id="SSF53955">
    <property type="entry name" value="Lysozyme-like"/>
    <property type="match status" value="1"/>
</dbReference>
<dbReference type="Gene3D" id="1.10.3810.10">
    <property type="entry name" value="Biosynthetic peptidoglycan transglycosylase-like"/>
    <property type="match status" value="1"/>
</dbReference>
<dbReference type="SUPFAM" id="SSF56601">
    <property type="entry name" value="beta-lactamase/transpeptidase-like"/>
    <property type="match status" value="1"/>
</dbReference>
<proteinExistence type="inferred from homology"/>
<accession>A0ABW7N6M0</accession>
<evidence type="ECO:0000256" key="1">
    <source>
        <dbReference type="ARBA" id="ARBA00004236"/>
    </source>
</evidence>
<dbReference type="Gene3D" id="3.40.710.10">
    <property type="entry name" value="DD-peptidase/beta-lactamase superfamily"/>
    <property type="match status" value="2"/>
</dbReference>
<evidence type="ECO:0000256" key="16">
    <source>
        <dbReference type="ARBA" id="ARBA00034000"/>
    </source>
</evidence>